<dbReference type="SMART" id="SM00751">
    <property type="entry name" value="BSD"/>
    <property type="match status" value="1"/>
</dbReference>
<dbReference type="SUPFAM" id="SSF140383">
    <property type="entry name" value="BSD domain-like"/>
    <property type="match status" value="1"/>
</dbReference>
<dbReference type="PROSITE" id="PS50858">
    <property type="entry name" value="BSD"/>
    <property type="match status" value="1"/>
</dbReference>
<accession>A0A9Q8W723</accession>
<proteinExistence type="predicted"/>
<organism evidence="3 4">
    <name type="scientific">Colletotrichum lupini</name>
    <dbReference type="NCBI Taxonomy" id="145971"/>
    <lineage>
        <taxon>Eukaryota</taxon>
        <taxon>Fungi</taxon>
        <taxon>Dikarya</taxon>
        <taxon>Ascomycota</taxon>
        <taxon>Pezizomycotina</taxon>
        <taxon>Sordariomycetes</taxon>
        <taxon>Hypocreomycetidae</taxon>
        <taxon>Glomerellales</taxon>
        <taxon>Glomerellaceae</taxon>
        <taxon>Colletotrichum</taxon>
        <taxon>Colletotrichum acutatum species complex</taxon>
    </lineage>
</organism>
<dbReference type="InterPro" id="IPR051494">
    <property type="entry name" value="BSD_domain-containing"/>
</dbReference>
<evidence type="ECO:0000259" key="2">
    <source>
        <dbReference type="PROSITE" id="PS50858"/>
    </source>
</evidence>
<dbReference type="KEGG" id="clup:CLUP02_00425"/>
<feature type="region of interest" description="Disordered" evidence="1">
    <location>
        <begin position="386"/>
        <end position="505"/>
    </location>
</feature>
<dbReference type="PANTHER" id="PTHR16019">
    <property type="entry name" value="SYNAPSE-ASSOCIATED PROTEIN"/>
    <property type="match status" value="1"/>
</dbReference>
<evidence type="ECO:0000313" key="4">
    <source>
        <dbReference type="Proteomes" id="UP000830671"/>
    </source>
</evidence>
<feature type="compositionally biased region" description="Acidic residues" evidence="1">
    <location>
        <begin position="387"/>
        <end position="401"/>
    </location>
</feature>
<dbReference type="AlphaFoldDB" id="A0A9Q8W723"/>
<dbReference type="PANTHER" id="PTHR16019:SF5">
    <property type="entry name" value="BSD DOMAIN-CONTAINING PROTEIN 1"/>
    <property type="match status" value="1"/>
</dbReference>
<feature type="compositionally biased region" description="Low complexity" evidence="1">
    <location>
        <begin position="402"/>
        <end position="425"/>
    </location>
</feature>
<name>A0A9Q8W723_9PEZI</name>
<keyword evidence="4" id="KW-1185">Reference proteome</keyword>
<gene>
    <name evidence="3" type="ORF">CLUP02_00425</name>
</gene>
<feature type="compositionally biased region" description="Basic and acidic residues" evidence="1">
    <location>
        <begin position="456"/>
        <end position="468"/>
    </location>
</feature>
<protein>
    <submittedName>
        <fullName evidence="3">BSD domain-containing protein</fullName>
    </submittedName>
</protein>
<reference evidence="3" key="1">
    <citation type="journal article" date="2021" name="Mol. Plant Microbe Interact.">
        <title>Complete Genome Sequence of the Plant-Pathogenic Fungus Colletotrichum lupini.</title>
        <authorList>
            <person name="Baroncelli R."/>
            <person name="Pensec F."/>
            <person name="Da Lio D."/>
            <person name="Boufleur T."/>
            <person name="Vicente I."/>
            <person name="Sarrocco S."/>
            <person name="Picot A."/>
            <person name="Baraldi E."/>
            <person name="Sukno S."/>
            <person name="Thon M."/>
            <person name="Le Floch G."/>
        </authorList>
    </citation>
    <scope>NUCLEOTIDE SEQUENCE</scope>
    <source>
        <strain evidence="3">IMI 504893</strain>
    </source>
</reference>
<dbReference type="GO" id="GO:0005737">
    <property type="term" value="C:cytoplasm"/>
    <property type="evidence" value="ECO:0007669"/>
    <property type="project" value="TreeGrafter"/>
</dbReference>
<dbReference type="Pfam" id="PF03909">
    <property type="entry name" value="BSD"/>
    <property type="match status" value="1"/>
</dbReference>
<dbReference type="InterPro" id="IPR005607">
    <property type="entry name" value="BSD_dom"/>
</dbReference>
<dbReference type="GeneID" id="73334483"/>
<feature type="region of interest" description="Disordered" evidence="1">
    <location>
        <begin position="176"/>
        <end position="214"/>
    </location>
</feature>
<sequence length="505" mass="55248">MEDRKRPQKRKRFRQWPRRGIHTWTYCCLPALTTMQPSTTPPVRGKRKGKSSLMSEARHHSPAHSSSQLLDSAALAMDLAYDHIQENSLPKDADKKNGDAKDTKSDQPQSSLNDDLQEAYKAISSSPWGMRIGGFLGSAVKQGQEVYKEASKEVTELGQDASKGFSSIINRTRSLTVNTTTQDESSGDKSKETDSQTTPTKTRDLAASDDAMSSSENYLTRLRSEAAKRLKDLQKAEDAADEALLRFGTNISNFLKEAVSIAPPTDANSQGGAVMFESKDAQGKRVIHTSRQDAQLHVIHTSTESFAKDPATEEFATWAKTFDAEKKTAEISDDLNKYPELRTTMEKLVPDQVPYAEFWKRYYFLRHGLEAAETRRRDLLKDTAASAEDEVGWDDDSDDEATTTTAPAPATAAAATPAPAAGAAPKTEKTQARPPSAESSTTIQPPAQTSSTLKPAESRKSNDEKSQADSDTSYDVVGATSGVPSQAPNSPKDSRKADDSDDDWE</sequence>
<feature type="compositionally biased region" description="Polar residues" evidence="1">
    <location>
        <begin position="437"/>
        <end position="453"/>
    </location>
</feature>
<dbReference type="RefSeq" id="XP_049135430.1">
    <property type="nucleotide sequence ID" value="XM_049279473.1"/>
</dbReference>
<evidence type="ECO:0000256" key="1">
    <source>
        <dbReference type="SAM" id="MobiDB-lite"/>
    </source>
</evidence>
<feature type="domain" description="BSD" evidence="2">
    <location>
        <begin position="318"/>
        <end position="370"/>
    </location>
</feature>
<feature type="region of interest" description="Disordered" evidence="1">
    <location>
        <begin position="35"/>
        <end position="69"/>
    </location>
</feature>
<dbReference type="InterPro" id="IPR035925">
    <property type="entry name" value="BSD_dom_sf"/>
</dbReference>
<evidence type="ECO:0000313" key="3">
    <source>
        <dbReference type="EMBL" id="UQC73778.1"/>
    </source>
</evidence>
<feature type="compositionally biased region" description="Polar residues" evidence="1">
    <location>
        <begin position="482"/>
        <end position="491"/>
    </location>
</feature>
<dbReference type="Gene3D" id="1.10.3970.10">
    <property type="entry name" value="BSD domain"/>
    <property type="match status" value="1"/>
</dbReference>
<feature type="region of interest" description="Disordered" evidence="1">
    <location>
        <begin position="86"/>
        <end position="113"/>
    </location>
</feature>
<dbReference type="Proteomes" id="UP000830671">
    <property type="component" value="Chromosome 1"/>
</dbReference>
<feature type="compositionally biased region" description="Basic and acidic residues" evidence="1">
    <location>
        <begin position="86"/>
        <end position="105"/>
    </location>
</feature>
<dbReference type="EMBL" id="CP019471">
    <property type="protein sequence ID" value="UQC73778.1"/>
    <property type="molecule type" value="Genomic_DNA"/>
</dbReference>